<dbReference type="Proteomes" id="UP000805649">
    <property type="component" value="Unassembled WGS sequence"/>
</dbReference>
<dbReference type="EMBL" id="VUJX02000005">
    <property type="protein sequence ID" value="KAL0936327.1"/>
    <property type="molecule type" value="Genomic_DNA"/>
</dbReference>
<proteinExistence type="predicted"/>
<gene>
    <name evidence="1" type="ORF">CTRU02_208542</name>
</gene>
<comment type="caution">
    <text evidence="1">The sequence shown here is derived from an EMBL/GenBank/DDBJ whole genome shotgun (WGS) entry which is preliminary data.</text>
</comment>
<accession>A0ACC3YWT3</accession>
<sequence length="98" mass="10711">MMPPVGEVAQDARQTHGRAYSKCPTPCGWGHYPRVPREGPARAERIDLPRVPLIFQPFGLFGRLKLCAGSFPPIASSASTRDRVSRSSKLQCEGITSC</sequence>
<name>A0ACC3YWT3_COLTU</name>
<evidence type="ECO:0000313" key="1">
    <source>
        <dbReference type="EMBL" id="KAL0936327.1"/>
    </source>
</evidence>
<evidence type="ECO:0000313" key="2">
    <source>
        <dbReference type="Proteomes" id="UP000805649"/>
    </source>
</evidence>
<protein>
    <submittedName>
        <fullName evidence="1">Uncharacterized protein</fullName>
    </submittedName>
</protein>
<organism evidence="1 2">
    <name type="scientific">Colletotrichum truncatum</name>
    <name type="common">Anthracnose fungus</name>
    <name type="synonym">Colletotrichum capsici</name>
    <dbReference type="NCBI Taxonomy" id="5467"/>
    <lineage>
        <taxon>Eukaryota</taxon>
        <taxon>Fungi</taxon>
        <taxon>Dikarya</taxon>
        <taxon>Ascomycota</taxon>
        <taxon>Pezizomycotina</taxon>
        <taxon>Sordariomycetes</taxon>
        <taxon>Hypocreomycetidae</taxon>
        <taxon>Glomerellales</taxon>
        <taxon>Glomerellaceae</taxon>
        <taxon>Colletotrichum</taxon>
        <taxon>Colletotrichum truncatum species complex</taxon>
    </lineage>
</organism>
<reference evidence="1 2" key="1">
    <citation type="journal article" date="2020" name="Phytopathology">
        <title>Genome Sequence Resources of Colletotrichum truncatum, C. plurivorum, C. musicola, and C. sojae: Four Species Pathogenic to Soybean (Glycine max).</title>
        <authorList>
            <person name="Rogerio F."/>
            <person name="Boufleur T.R."/>
            <person name="Ciampi-Guillardi M."/>
            <person name="Sukno S.A."/>
            <person name="Thon M.R."/>
            <person name="Massola Junior N.S."/>
            <person name="Baroncelli R."/>
        </authorList>
    </citation>
    <scope>NUCLEOTIDE SEQUENCE [LARGE SCALE GENOMIC DNA]</scope>
    <source>
        <strain evidence="1 2">CMES1059</strain>
    </source>
</reference>
<keyword evidence="2" id="KW-1185">Reference proteome</keyword>